<dbReference type="GO" id="GO:0019693">
    <property type="term" value="P:ribose phosphate metabolic process"/>
    <property type="evidence" value="ECO:0007669"/>
    <property type="project" value="TreeGrafter"/>
</dbReference>
<evidence type="ECO:0000256" key="2">
    <source>
        <dbReference type="ARBA" id="ARBA00022801"/>
    </source>
</evidence>
<dbReference type="OrthoDB" id="9806150at2"/>
<comment type="caution">
    <text evidence="4">The sequence shown here is derived from an EMBL/GenBank/DDBJ whole genome shotgun (WGS) entry which is preliminary data.</text>
</comment>
<dbReference type="Proteomes" id="UP000053797">
    <property type="component" value="Unassembled WGS sequence"/>
</dbReference>
<dbReference type="PANTHER" id="PTHR11839">
    <property type="entry name" value="UDP/ADP-SUGAR PYROPHOSPHATASE"/>
    <property type="match status" value="1"/>
</dbReference>
<feature type="domain" description="Nudix hydrolase" evidence="3">
    <location>
        <begin position="38"/>
        <end position="166"/>
    </location>
</feature>
<proteinExistence type="predicted"/>
<dbReference type="EMBL" id="LNQL01000002">
    <property type="protein sequence ID" value="KSU49313.1"/>
    <property type="molecule type" value="Genomic_DNA"/>
</dbReference>
<dbReference type="InterPro" id="IPR020084">
    <property type="entry name" value="NUDIX_hydrolase_CS"/>
</dbReference>
<dbReference type="PROSITE" id="PS51462">
    <property type="entry name" value="NUDIX"/>
    <property type="match status" value="1"/>
</dbReference>
<dbReference type="GO" id="GO:0005829">
    <property type="term" value="C:cytosol"/>
    <property type="evidence" value="ECO:0007669"/>
    <property type="project" value="TreeGrafter"/>
</dbReference>
<dbReference type="InterPro" id="IPR000086">
    <property type="entry name" value="NUDIX_hydrolase_dom"/>
</dbReference>
<keyword evidence="2" id="KW-0378">Hydrolase</keyword>
<evidence type="ECO:0000313" key="5">
    <source>
        <dbReference type="Proteomes" id="UP000053797"/>
    </source>
</evidence>
<dbReference type="GO" id="GO:0006753">
    <property type="term" value="P:nucleoside phosphate metabolic process"/>
    <property type="evidence" value="ECO:0007669"/>
    <property type="project" value="TreeGrafter"/>
</dbReference>
<dbReference type="RefSeq" id="WP_058265154.1">
    <property type="nucleotide sequence ID" value="NZ_FMYN01000002.1"/>
</dbReference>
<dbReference type="GO" id="GO:0016787">
    <property type="term" value="F:hydrolase activity"/>
    <property type="evidence" value="ECO:0007669"/>
    <property type="project" value="UniProtKB-KW"/>
</dbReference>
<reference evidence="4 5" key="1">
    <citation type="journal article" date="2015" name="Int. J. Syst. Evol. Microbiol.">
        <title>Exiguobacterium enclense sp. nov., isolated from sediment.</title>
        <authorList>
            <person name="Dastager S.G."/>
            <person name="Mawlankar R."/>
            <person name="Sonalkar V.V."/>
            <person name="Thorat M.N."/>
            <person name="Mual P."/>
            <person name="Verma A."/>
            <person name="Krishnamurthi S."/>
            <person name="Tang S.K."/>
            <person name="Li W.J."/>
        </authorList>
    </citation>
    <scope>NUCLEOTIDE SEQUENCE [LARGE SCALE GENOMIC DNA]</scope>
    <source>
        <strain evidence="4 5">NIO-1109</strain>
    </source>
</reference>
<evidence type="ECO:0000313" key="4">
    <source>
        <dbReference type="EMBL" id="KSU49313.1"/>
    </source>
</evidence>
<organism evidence="4 5">
    <name type="scientific">Exiguobacterium indicum</name>
    <dbReference type="NCBI Taxonomy" id="296995"/>
    <lineage>
        <taxon>Bacteria</taxon>
        <taxon>Bacillati</taxon>
        <taxon>Bacillota</taxon>
        <taxon>Bacilli</taxon>
        <taxon>Bacillales</taxon>
        <taxon>Bacillales Family XII. Incertae Sedis</taxon>
        <taxon>Exiguobacterium</taxon>
    </lineage>
</organism>
<dbReference type="AlphaFoldDB" id="A0A0V8GGM4"/>
<dbReference type="Gene3D" id="3.90.79.10">
    <property type="entry name" value="Nucleoside Triphosphate Pyrophosphohydrolase"/>
    <property type="match status" value="1"/>
</dbReference>
<dbReference type="SUPFAM" id="SSF55811">
    <property type="entry name" value="Nudix"/>
    <property type="match status" value="1"/>
</dbReference>
<evidence type="ECO:0000256" key="1">
    <source>
        <dbReference type="ARBA" id="ARBA00001946"/>
    </source>
</evidence>
<accession>A0A0V8GGM4</accession>
<dbReference type="FunFam" id="3.90.79.10:FF:000024">
    <property type="entry name" value="ADP-ribose pyrophosphatase"/>
    <property type="match status" value="1"/>
</dbReference>
<protein>
    <submittedName>
        <fullName evidence="4">ADP-ribose pyrophosphatase</fullName>
    </submittedName>
</protein>
<dbReference type="PANTHER" id="PTHR11839:SF18">
    <property type="entry name" value="NUDIX HYDROLASE DOMAIN-CONTAINING PROTEIN"/>
    <property type="match status" value="1"/>
</dbReference>
<gene>
    <name evidence="4" type="ORF">AS033_08070</name>
</gene>
<comment type="cofactor">
    <cofactor evidence="1">
        <name>Mg(2+)</name>
        <dbReference type="ChEBI" id="CHEBI:18420"/>
    </cofactor>
</comment>
<dbReference type="PROSITE" id="PS00893">
    <property type="entry name" value="NUDIX_BOX"/>
    <property type="match status" value="1"/>
</dbReference>
<evidence type="ECO:0000259" key="3">
    <source>
        <dbReference type="PROSITE" id="PS51462"/>
    </source>
</evidence>
<sequence>MEEKTIEREVIYEGKVFDVEKHVVTLPNGNTSVRELVYHNGAVAIIAFDEQGDLIVVEQYRKAFESLSIEIPAGKLEKGEDPLDCAGRELKEETGYVAKELRHVFDFYGAPGFCSERVHIYEAIGLTAGDRQFDEDEFLENKTLKLEEALELVANGTIVDAKTIMAIQHWQIRTLK</sequence>
<name>A0A0V8GGM4_9BACL</name>
<dbReference type="InterPro" id="IPR015797">
    <property type="entry name" value="NUDIX_hydrolase-like_dom_sf"/>
</dbReference>
<dbReference type="Pfam" id="PF00293">
    <property type="entry name" value="NUDIX"/>
    <property type="match status" value="1"/>
</dbReference>